<proteinExistence type="inferred from homology"/>
<dbReference type="Gene3D" id="1.10.10.1410">
    <property type="match status" value="1"/>
</dbReference>
<dbReference type="InterPro" id="IPR027534">
    <property type="entry name" value="Ribosomal_P1/P2"/>
</dbReference>
<name>L0B229_THEEQ</name>
<protein>
    <submittedName>
        <fullName evidence="5">60S acidic ribosomal protein P1, putative</fullName>
    </submittedName>
</protein>
<dbReference type="InterPro" id="IPR038716">
    <property type="entry name" value="P1/P2_N_sf"/>
</dbReference>
<evidence type="ECO:0000313" key="6">
    <source>
        <dbReference type="Proteomes" id="UP000031512"/>
    </source>
</evidence>
<evidence type="ECO:0000256" key="1">
    <source>
        <dbReference type="ARBA" id="ARBA00005436"/>
    </source>
</evidence>
<dbReference type="KEGG" id="beq:BEWA_009670"/>
<dbReference type="GO" id="GO:0022625">
    <property type="term" value="C:cytosolic large ribosomal subunit"/>
    <property type="evidence" value="ECO:0007669"/>
    <property type="project" value="TreeGrafter"/>
</dbReference>
<dbReference type="GO" id="GO:0002181">
    <property type="term" value="P:cytoplasmic translation"/>
    <property type="evidence" value="ECO:0007669"/>
    <property type="project" value="TreeGrafter"/>
</dbReference>
<sequence>MSTVPIAELPKEQREELMCVYASLILHDDGLDISQENILKLIKSAKGDIQPFTPMLFARALKGKDLSTLFSSVAAGGTAAAPAGSAPPAAASPEAKKEEPEAEEEEDDMGFSLFD</sequence>
<dbReference type="Pfam" id="PF00428">
    <property type="entry name" value="Ribosomal_60s"/>
    <property type="match status" value="1"/>
</dbReference>
<keyword evidence="2 5" id="KW-0689">Ribosomal protein</keyword>
<dbReference type="RefSeq" id="XP_004831219.1">
    <property type="nucleotide sequence ID" value="XM_004831162.1"/>
</dbReference>
<feature type="compositionally biased region" description="Acidic residues" evidence="4">
    <location>
        <begin position="100"/>
        <end position="109"/>
    </location>
</feature>
<dbReference type="PANTHER" id="PTHR45696:SF10">
    <property type="entry name" value="LARGE RIBOSOMAL SUBUNIT PROTEIN P1"/>
    <property type="match status" value="1"/>
</dbReference>
<evidence type="ECO:0000313" key="5">
    <source>
        <dbReference type="EMBL" id="AFZ81553.1"/>
    </source>
</evidence>
<feature type="compositionally biased region" description="Low complexity" evidence="4">
    <location>
        <begin position="77"/>
        <end position="93"/>
    </location>
</feature>
<keyword evidence="3" id="KW-0687">Ribonucleoprotein</keyword>
<evidence type="ECO:0000256" key="3">
    <source>
        <dbReference type="ARBA" id="ARBA00023274"/>
    </source>
</evidence>
<dbReference type="GO" id="GO:0006414">
    <property type="term" value="P:translational elongation"/>
    <property type="evidence" value="ECO:0007669"/>
    <property type="project" value="InterPro"/>
</dbReference>
<dbReference type="GeneID" id="15805837"/>
<dbReference type="VEuPathDB" id="PiroplasmaDB:BEWA_009670"/>
<comment type="similarity">
    <text evidence="1">Belongs to the eukaryotic ribosomal protein P1/P2 family.</text>
</comment>
<dbReference type="AlphaFoldDB" id="L0B229"/>
<dbReference type="Proteomes" id="UP000031512">
    <property type="component" value="Chromosome 3"/>
</dbReference>
<dbReference type="PANTHER" id="PTHR45696">
    <property type="entry name" value="60S ACIDIC RIBOSOMAL PROTEIN P1"/>
    <property type="match status" value="1"/>
</dbReference>
<dbReference type="STRING" id="1537102.L0B229"/>
<dbReference type="eggNOG" id="KOG1762">
    <property type="taxonomic scope" value="Eukaryota"/>
</dbReference>
<accession>L0B229</accession>
<dbReference type="OrthoDB" id="2194681at2759"/>
<dbReference type="CDD" id="cd05831">
    <property type="entry name" value="Ribosomal_P1"/>
    <property type="match status" value="1"/>
</dbReference>
<dbReference type="GO" id="GO:0030295">
    <property type="term" value="F:protein kinase activator activity"/>
    <property type="evidence" value="ECO:0007669"/>
    <property type="project" value="TreeGrafter"/>
</dbReference>
<gene>
    <name evidence="5" type="ORF">BEWA_009670</name>
</gene>
<dbReference type="GO" id="GO:0043021">
    <property type="term" value="F:ribonucleoprotein complex binding"/>
    <property type="evidence" value="ECO:0007669"/>
    <property type="project" value="TreeGrafter"/>
</dbReference>
<dbReference type="EMBL" id="CP001670">
    <property type="protein sequence ID" value="AFZ81553.1"/>
    <property type="molecule type" value="Genomic_DNA"/>
</dbReference>
<keyword evidence="6" id="KW-1185">Reference proteome</keyword>
<dbReference type="HAMAP" id="MF_01478">
    <property type="entry name" value="Ribosomal_L12_arch"/>
    <property type="match status" value="1"/>
</dbReference>
<organism evidence="5 6">
    <name type="scientific">Theileria equi strain WA</name>
    <dbReference type="NCBI Taxonomy" id="1537102"/>
    <lineage>
        <taxon>Eukaryota</taxon>
        <taxon>Sar</taxon>
        <taxon>Alveolata</taxon>
        <taxon>Apicomplexa</taxon>
        <taxon>Aconoidasida</taxon>
        <taxon>Piroplasmida</taxon>
        <taxon>Theileriidae</taxon>
        <taxon>Theileria</taxon>
    </lineage>
</organism>
<dbReference type="FunFam" id="1.10.10.1410:FF:000002">
    <property type="entry name" value="60S acidic ribosomal protein P2"/>
    <property type="match status" value="1"/>
</dbReference>
<evidence type="ECO:0000256" key="2">
    <source>
        <dbReference type="ARBA" id="ARBA00022980"/>
    </source>
</evidence>
<reference evidence="5 6" key="1">
    <citation type="journal article" date="2012" name="BMC Genomics">
        <title>Comparative genomic analysis and phylogenetic position of Theileria equi.</title>
        <authorList>
            <person name="Kappmeyer L.S."/>
            <person name="Thiagarajan M."/>
            <person name="Herndon D.R."/>
            <person name="Ramsay J.D."/>
            <person name="Caler E."/>
            <person name="Djikeng A."/>
            <person name="Gillespie J.J."/>
            <person name="Lau A.O."/>
            <person name="Roalson E.H."/>
            <person name="Silva J.C."/>
            <person name="Silva M.G."/>
            <person name="Suarez C.E."/>
            <person name="Ueti M.W."/>
            <person name="Nene V.M."/>
            <person name="Mealey R.H."/>
            <person name="Knowles D.P."/>
            <person name="Brayton K.A."/>
        </authorList>
    </citation>
    <scope>NUCLEOTIDE SEQUENCE [LARGE SCALE GENOMIC DNA]</scope>
    <source>
        <strain evidence="5 6">WA</strain>
    </source>
</reference>
<evidence type="ECO:0000256" key="4">
    <source>
        <dbReference type="SAM" id="MobiDB-lite"/>
    </source>
</evidence>
<feature type="region of interest" description="Disordered" evidence="4">
    <location>
        <begin position="77"/>
        <end position="115"/>
    </location>
</feature>
<dbReference type="GO" id="GO:0003735">
    <property type="term" value="F:structural constituent of ribosome"/>
    <property type="evidence" value="ECO:0007669"/>
    <property type="project" value="InterPro"/>
</dbReference>